<proteinExistence type="predicted"/>
<protein>
    <submittedName>
        <fullName evidence="1">Uncharacterized protein</fullName>
    </submittedName>
</protein>
<name>A0A926VCK4_9CYAN</name>
<dbReference type="Proteomes" id="UP000641646">
    <property type="component" value="Unassembled WGS sequence"/>
</dbReference>
<evidence type="ECO:0000313" key="1">
    <source>
        <dbReference type="EMBL" id="MBD2181095.1"/>
    </source>
</evidence>
<organism evidence="1 2">
    <name type="scientific">Aerosakkonema funiforme FACHB-1375</name>
    <dbReference type="NCBI Taxonomy" id="2949571"/>
    <lineage>
        <taxon>Bacteria</taxon>
        <taxon>Bacillati</taxon>
        <taxon>Cyanobacteriota</taxon>
        <taxon>Cyanophyceae</taxon>
        <taxon>Oscillatoriophycideae</taxon>
        <taxon>Aerosakkonematales</taxon>
        <taxon>Aerosakkonemataceae</taxon>
        <taxon>Aerosakkonema</taxon>
    </lineage>
</organism>
<dbReference type="RefSeq" id="WP_190463861.1">
    <property type="nucleotide sequence ID" value="NZ_JACJPW010000016.1"/>
</dbReference>
<dbReference type="AlphaFoldDB" id="A0A926VCK4"/>
<reference evidence="1" key="1">
    <citation type="journal article" date="2015" name="ISME J.">
        <title>Draft Genome Sequence of Streptomyces incarnatus NRRL8089, which Produces the Nucleoside Antibiotic Sinefungin.</title>
        <authorList>
            <person name="Oshima K."/>
            <person name="Hattori M."/>
            <person name="Shimizu H."/>
            <person name="Fukuda K."/>
            <person name="Nemoto M."/>
            <person name="Inagaki K."/>
            <person name="Tamura T."/>
        </authorList>
    </citation>
    <scope>NUCLEOTIDE SEQUENCE</scope>
    <source>
        <strain evidence="1">FACHB-1375</strain>
    </source>
</reference>
<sequence>MLVHNADYDQKWHKGSFDSPEDSLRYHFDRHGAEINATTPEQYLNKAEQFKNNQKRAKSYPVDGANPGTKRYVKNGRYIDLAPDGRIVSFGSD</sequence>
<reference evidence="1" key="2">
    <citation type="submission" date="2020-08" db="EMBL/GenBank/DDBJ databases">
        <authorList>
            <person name="Chen M."/>
            <person name="Teng W."/>
            <person name="Zhao L."/>
            <person name="Hu C."/>
            <person name="Zhou Y."/>
            <person name="Han B."/>
            <person name="Song L."/>
            <person name="Shu W."/>
        </authorList>
    </citation>
    <scope>NUCLEOTIDE SEQUENCE</scope>
    <source>
        <strain evidence="1">FACHB-1375</strain>
    </source>
</reference>
<gene>
    <name evidence="1" type="ORF">H6G03_08270</name>
</gene>
<evidence type="ECO:0000313" key="2">
    <source>
        <dbReference type="Proteomes" id="UP000641646"/>
    </source>
</evidence>
<comment type="caution">
    <text evidence="1">The sequence shown here is derived from an EMBL/GenBank/DDBJ whole genome shotgun (WGS) entry which is preliminary data.</text>
</comment>
<dbReference type="EMBL" id="JACJPW010000016">
    <property type="protein sequence ID" value="MBD2181095.1"/>
    <property type="molecule type" value="Genomic_DNA"/>
</dbReference>
<keyword evidence="2" id="KW-1185">Reference proteome</keyword>
<accession>A0A926VCK4</accession>